<protein>
    <submittedName>
        <fullName evidence="4">Uncharacterized protein LOC135194146</fullName>
    </submittedName>
</protein>
<feature type="signal peptide" evidence="2">
    <location>
        <begin position="1"/>
        <end position="21"/>
    </location>
</feature>
<proteinExistence type="predicted"/>
<dbReference type="RefSeq" id="XP_064075085.1">
    <property type="nucleotide sequence ID" value="XM_064219015.1"/>
</dbReference>
<evidence type="ECO:0000313" key="3">
    <source>
        <dbReference type="Proteomes" id="UP001652626"/>
    </source>
</evidence>
<feature type="chain" id="PRO_5045786786" evidence="2">
    <location>
        <begin position="22"/>
        <end position="765"/>
    </location>
</feature>
<organism evidence="3 4">
    <name type="scientific">Vanessa tameamea</name>
    <name type="common">Kamehameha butterfly</name>
    <dbReference type="NCBI Taxonomy" id="334116"/>
    <lineage>
        <taxon>Eukaryota</taxon>
        <taxon>Metazoa</taxon>
        <taxon>Ecdysozoa</taxon>
        <taxon>Arthropoda</taxon>
        <taxon>Hexapoda</taxon>
        <taxon>Insecta</taxon>
        <taxon>Pterygota</taxon>
        <taxon>Neoptera</taxon>
        <taxon>Endopterygota</taxon>
        <taxon>Lepidoptera</taxon>
        <taxon>Glossata</taxon>
        <taxon>Ditrysia</taxon>
        <taxon>Papilionoidea</taxon>
        <taxon>Nymphalidae</taxon>
        <taxon>Nymphalinae</taxon>
        <taxon>Vanessa</taxon>
    </lineage>
</organism>
<name>A0ABM4AUX1_VANTA</name>
<dbReference type="Proteomes" id="UP001652626">
    <property type="component" value="Chromosome 25"/>
</dbReference>
<sequence>MYFIVLAMIVWLFLSIPVISAMLDEDEFTILRDGNEEDCKICYGFDCTAFSEPRCEYYGEVYNNYAYIDDYEPEDNDLNEEVGNMILQYVEKASQGPYEDCLPLVSQYTNCNKENICVECKICSCDTYGRWNCSSVQHCVTNDRLVADHGTLAVVLEKVRRSVINQFNDTNSESDLLDFNDLLNGAMRDDNHDTNTKQQEAIFYKNNDSVSFDLLKEIGVYDGTEANQLNIPAEKTEDKTTISMNTELTKTNTGENDIAIFSSNDVKENILNIKKREVPFDANDTNVVLPINYNNTIDKMEELQKNLVLSLNKIVNEKQKELEKLTNIKEKLILYLKSIGNISIPNDVSNDSKYDENSIINLYQFEAKQPQEDLRKYDANILEKYLKKLKSDIHEVIRDVAGIQRMSNTSIPRDLIVLIRAMKYYVNKENKKLNKIKPHIYGSYRKHLDSHDTKENNNQLVDIIINILEVLDKDAPASDVLVTVSSDLRKILKRIIRTFYPDVFDVNSKAFNPNNILIYLTSIGTKWQNSIREIEKSSIHERLYSLKSLNIAISKDILKMNNALKLMEFANNRRMAPNSEVLEEKVFKLANDLHQMKSRLKQTIKLKPYQRFKNKNKNAVKKESFFQKIKKMLKSSKKQFRKLFHKNVTKSEIVRQMARKKMDEINKKKMLEYEEIMQRWQNNLNIMSVRNKRSPGGFQNFMYKIKHLFSPRHSRSYKSTILKNNKIGSKITTKKIKYHGFITSMTEDSELKSGQTPLNFHVHDF</sequence>
<keyword evidence="1" id="KW-0175">Coiled coil</keyword>
<accession>A0ABM4AUX1</accession>
<keyword evidence="3" id="KW-1185">Reference proteome</keyword>
<dbReference type="GeneID" id="135194146"/>
<gene>
    <name evidence="4" type="primary">LOC135194146</name>
</gene>
<feature type="coiled-coil region" evidence="1">
    <location>
        <begin position="300"/>
        <end position="331"/>
    </location>
</feature>
<keyword evidence="2" id="KW-0732">Signal</keyword>
<evidence type="ECO:0000256" key="2">
    <source>
        <dbReference type="SAM" id="SignalP"/>
    </source>
</evidence>
<evidence type="ECO:0000313" key="4">
    <source>
        <dbReference type="RefSeq" id="XP_064075085.1"/>
    </source>
</evidence>
<reference evidence="4" key="1">
    <citation type="submission" date="2025-08" db="UniProtKB">
        <authorList>
            <consortium name="RefSeq"/>
        </authorList>
    </citation>
    <scope>IDENTIFICATION</scope>
    <source>
        <tissue evidence="4">Whole body</tissue>
    </source>
</reference>
<evidence type="ECO:0000256" key="1">
    <source>
        <dbReference type="SAM" id="Coils"/>
    </source>
</evidence>